<evidence type="ECO:0000313" key="2">
    <source>
        <dbReference type="Proteomes" id="UP001469553"/>
    </source>
</evidence>
<sequence length="113" mass="13176">MHFAKCCKYQETMGASRGVKVYLNSMECNHRFLVIFRETKVTEEVEQFMIKNLFSHESLCKCVLPEHLDILHAQLSPISPQESIKAGGVFAHLCLFVYIYFFPRERQWSGVTQ</sequence>
<evidence type="ECO:0000313" key="1">
    <source>
        <dbReference type="EMBL" id="MEQ2296873.1"/>
    </source>
</evidence>
<reference evidence="1 2" key="1">
    <citation type="submission" date="2021-06" db="EMBL/GenBank/DDBJ databases">
        <authorList>
            <person name="Palmer J.M."/>
        </authorList>
    </citation>
    <scope>NUCLEOTIDE SEQUENCE [LARGE SCALE GENOMIC DNA]</scope>
    <source>
        <strain evidence="1 2">AS_MEX2019</strain>
        <tissue evidence="1">Muscle</tissue>
    </source>
</reference>
<protein>
    <submittedName>
        <fullName evidence="1">Uncharacterized protein</fullName>
    </submittedName>
</protein>
<comment type="caution">
    <text evidence="1">The sequence shown here is derived from an EMBL/GenBank/DDBJ whole genome shotgun (WGS) entry which is preliminary data.</text>
</comment>
<dbReference type="EMBL" id="JAHRIP010040855">
    <property type="protein sequence ID" value="MEQ2296873.1"/>
    <property type="molecule type" value="Genomic_DNA"/>
</dbReference>
<accession>A0ABV0YSP4</accession>
<gene>
    <name evidence="1" type="ORF">AMECASPLE_028871</name>
</gene>
<organism evidence="1 2">
    <name type="scientific">Ameca splendens</name>
    <dbReference type="NCBI Taxonomy" id="208324"/>
    <lineage>
        <taxon>Eukaryota</taxon>
        <taxon>Metazoa</taxon>
        <taxon>Chordata</taxon>
        <taxon>Craniata</taxon>
        <taxon>Vertebrata</taxon>
        <taxon>Euteleostomi</taxon>
        <taxon>Actinopterygii</taxon>
        <taxon>Neopterygii</taxon>
        <taxon>Teleostei</taxon>
        <taxon>Neoteleostei</taxon>
        <taxon>Acanthomorphata</taxon>
        <taxon>Ovalentaria</taxon>
        <taxon>Atherinomorphae</taxon>
        <taxon>Cyprinodontiformes</taxon>
        <taxon>Goodeidae</taxon>
        <taxon>Ameca</taxon>
    </lineage>
</organism>
<dbReference type="Proteomes" id="UP001469553">
    <property type="component" value="Unassembled WGS sequence"/>
</dbReference>
<proteinExistence type="predicted"/>
<name>A0ABV0YSP4_9TELE</name>
<keyword evidence="2" id="KW-1185">Reference proteome</keyword>